<dbReference type="InterPro" id="IPR007410">
    <property type="entry name" value="LpqE-like"/>
</dbReference>
<gene>
    <name evidence="2" type="ORF">GCM10023333_15370</name>
</gene>
<dbReference type="Pfam" id="PF04314">
    <property type="entry name" value="PCuAC"/>
    <property type="match status" value="1"/>
</dbReference>
<name>A0ABP9ELF5_9GAMM</name>
<reference evidence="3" key="1">
    <citation type="journal article" date="2019" name="Int. J. Syst. Evol. Microbiol.">
        <title>The Global Catalogue of Microorganisms (GCM) 10K type strain sequencing project: providing services to taxonomists for standard genome sequencing and annotation.</title>
        <authorList>
            <consortium name="The Broad Institute Genomics Platform"/>
            <consortium name="The Broad Institute Genome Sequencing Center for Infectious Disease"/>
            <person name="Wu L."/>
            <person name="Ma J."/>
        </authorList>
    </citation>
    <scope>NUCLEOTIDE SEQUENCE [LARGE SCALE GENOMIC DNA]</scope>
    <source>
        <strain evidence="3">JCM 18401</strain>
    </source>
</reference>
<proteinExistence type="predicted"/>
<protein>
    <recommendedName>
        <fullName evidence="4">Copper chaperone PCu(A)C</fullName>
    </recommendedName>
</protein>
<dbReference type="EMBL" id="BAABJZ010000022">
    <property type="protein sequence ID" value="GAA4882147.1"/>
    <property type="molecule type" value="Genomic_DNA"/>
</dbReference>
<dbReference type="PANTHER" id="PTHR36302">
    <property type="entry name" value="BLR7088 PROTEIN"/>
    <property type="match status" value="1"/>
</dbReference>
<accession>A0ABP9ELF5</accession>
<keyword evidence="3" id="KW-1185">Reference proteome</keyword>
<dbReference type="SUPFAM" id="SSF110087">
    <property type="entry name" value="DR1885-like metal-binding protein"/>
    <property type="match status" value="1"/>
</dbReference>
<feature type="signal peptide" evidence="1">
    <location>
        <begin position="1"/>
        <end position="20"/>
    </location>
</feature>
<comment type="caution">
    <text evidence="2">The sequence shown here is derived from an EMBL/GenBank/DDBJ whole genome shotgun (WGS) entry which is preliminary data.</text>
</comment>
<dbReference type="PANTHER" id="PTHR36302:SF1">
    <property type="entry name" value="COPPER CHAPERONE PCU(A)C"/>
    <property type="match status" value="1"/>
</dbReference>
<organism evidence="2 3">
    <name type="scientific">Ferrimonas pelagia</name>
    <dbReference type="NCBI Taxonomy" id="1177826"/>
    <lineage>
        <taxon>Bacteria</taxon>
        <taxon>Pseudomonadati</taxon>
        <taxon>Pseudomonadota</taxon>
        <taxon>Gammaproteobacteria</taxon>
        <taxon>Alteromonadales</taxon>
        <taxon>Ferrimonadaceae</taxon>
        <taxon>Ferrimonas</taxon>
    </lineage>
</organism>
<sequence length="150" mass="16362">MLKRLFGLGGLALSSASAWAAVSVEDPHVRAMPPGVPNTAGYLILTSDSGSDRLLAAQCDGVKTTEIHTILEQDGVMKMRPVEAIVLPQGEAVALTQGGYHLMMMGLEQQPEIGQTLQCQLRFERQAPLTVTFAVRDLNQAEHQHHHHHH</sequence>
<dbReference type="InterPro" id="IPR036182">
    <property type="entry name" value="PCuAC_sf"/>
</dbReference>
<feature type="chain" id="PRO_5045667435" description="Copper chaperone PCu(A)C" evidence="1">
    <location>
        <begin position="21"/>
        <end position="150"/>
    </location>
</feature>
<evidence type="ECO:0008006" key="4">
    <source>
        <dbReference type="Google" id="ProtNLM"/>
    </source>
</evidence>
<evidence type="ECO:0000256" key="1">
    <source>
        <dbReference type="SAM" id="SignalP"/>
    </source>
</evidence>
<keyword evidence="1" id="KW-0732">Signal</keyword>
<dbReference type="Proteomes" id="UP001499988">
    <property type="component" value="Unassembled WGS sequence"/>
</dbReference>
<dbReference type="InterPro" id="IPR058248">
    <property type="entry name" value="Lxx211020-like"/>
</dbReference>
<dbReference type="RefSeq" id="WP_345334767.1">
    <property type="nucleotide sequence ID" value="NZ_BAABJZ010000022.1"/>
</dbReference>
<dbReference type="Gene3D" id="2.60.40.1890">
    <property type="entry name" value="PCu(A)C copper chaperone"/>
    <property type="match status" value="1"/>
</dbReference>
<evidence type="ECO:0000313" key="2">
    <source>
        <dbReference type="EMBL" id="GAA4882147.1"/>
    </source>
</evidence>
<evidence type="ECO:0000313" key="3">
    <source>
        <dbReference type="Proteomes" id="UP001499988"/>
    </source>
</evidence>